<dbReference type="InterPro" id="IPR036291">
    <property type="entry name" value="NAD(P)-bd_dom_sf"/>
</dbReference>
<comment type="caution">
    <text evidence="2">The sequence shown here is derived from an EMBL/GenBank/DDBJ whole genome shotgun (WGS) entry which is preliminary data.</text>
</comment>
<dbReference type="EMBL" id="JANBQB010000054">
    <property type="protein sequence ID" value="KAJ1983465.1"/>
    <property type="molecule type" value="Genomic_DNA"/>
</dbReference>
<evidence type="ECO:0000256" key="1">
    <source>
        <dbReference type="ARBA" id="ARBA00023002"/>
    </source>
</evidence>
<dbReference type="Pfam" id="PF00106">
    <property type="entry name" value="adh_short"/>
    <property type="match status" value="1"/>
</dbReference>
<sequence length="363" mass="40052">MPQGDRIQTPTWTERMALFLFNQEALPDPIRLFLVGGLELASNWHQILFESPVTTNSHITRMIRLAQKPDSATFGATARPVAIVTGANTGCGYETTKGLLQAGYHVILACRNPDITQKAIDRLKQETDLDHMEFMELDLASLTSVAGFCNTFKAKGLPLHLLVNNAGIMMTPYARTAEGFESQFGVNYVGHFVLTMKLVDVLKHSAPARIINLTSNAHLSTRSIDTKRLEDPKAYDPRVNYAISKLANLLFTAELSRRLEGTGVTVNAAHPGPVATELYRHLPAAHLVSAAVRYMFLTPAQGALTTLHLALSPDVNGVSGMYFFNREPHRPSPAAENVENQKALWEYTVDKLAAKFPEAKEWA</sequence>
<dbReference type="PRINTS" id="PR00081">
    <property type="entry name" value="GDHRDH"/>
</dbReference>
<dbReference type="Gene3D" id="3.40.50.720">
    <property type="entry name" value="NAD(P)-binding Rossmann-like Domain"/>
    <property type="match status" value="1"/>
</dbReference>
<proteinExistence type="predicted"/>
<dbReference type="PANTHER" id="PTHR43157">
    <property type="entry name" value="PHOSPHATIDYLINOSITOL-GLYCAN BIOSYNTHESIS CLASS F PROTEIN-RELATED"/>
    <property type="match status" value="1"/>
</dbReference>
<evidence type="ECO:0000313" key="2">
    <source>
        <dbReference type="EMBL" id="KAJ1983465.1"/>
    </source>
</evidence>
<dbReference type="OrthoDB" id="191139at2759"/>
<dbReference type="SUPFAM" id="SSF51735">
    <property type="entry name" value="NAD(P)-binding Rossmann-fold domains"/>
    <property type="match status" value="1"/>
</dbReference>
<dbReference type="AlphaFoldDB" id="A0A9W8B5T1"/>
<name>A0A9W8B5T1_9FUNG</name>
<dbReference type="PANTHER" id="PTHR43157:SF31">
    <property type="entry name" value="PHOSPHATIDYLINOSITOL-GLYCAN BIOSYNTHESIS CLASS F PROTEIN"/>
    <property type="match status" value="1"/>
</dbReference>
<organism evidence="2 3">
    <name type="scientific">Dimargaris verticillata</name>
    <dbReference type="NCBI Taxonomy" id="2761393"/>
    <lineage>
        <taxon>Eukaryota</taxon>
        <taxon>Fungi</taxon>
        <taxon>Fungi incertae sedis</taxon>
        <taxon>Zoopagomycota</taxon>
        <taxon>Kickxellomycotina</taxon>
        <taxon>Dimargaritomycetes</taxon>
        <taxon>Dimargaritales</taxon>
        <taxon>Dimargaritaceae</taxon>
        <taxon>Dimargaris</taxon>
    </lineage>
</organism>
<evidence type="ECO:0000313" key="3">
    <source>
        <dbReference type="Proteomes" id="UP001151582"/>
    </source>
</evidence>
<dbReference type="GO" id="GO:0016491">
    <property type="term" value="F:oxidoreductase activity"/>
    <property type="evidence" value="ECO:0007669"/>
    <property type="project" value="UniProtKB-KW"/>
</dbReference>
<keyword evidence="3" id="KW-1185">Reference proteome</keyword>
<keyword evidence="1" id="KW-0560">Oxidoreductase</keyword>
<dbReference type="Proteomes" id="UP001151582">
    <property type="component" value="Unassembled WGS sequence"/>
</dbReference>
<accession>A0A9W8B5T1</accession>
<dbReference type="CDD" id="cd05327">
    <property type="entry name" value="retinol-DH_like_SDR_c_like"/>
    <property type="match status" value="1"/>
</dbReference>
<gene>
    <name evidence="2" type="primary">RDH13</name>
    <name evidence="2" type="ORF">H4R34_001262</name>
</gene>
<dbReference type="InterPro" id="IPR002347">
    <property type="entry name" value="SDR_fam"/>
</dbReference>
<protein>
    <submittedName>
        <fullName evidence="2">Retinol dehydrogenase 13</fullName>
    </submittedName>
</protein>
<reference evidence="2" key="1">
    <citation type="submission" date="2022-07" db="EMBL/GenBank/DDBJ databases">
        <title>Phylogenomic reconstructions and comparative analyses of Kickxellomycotina fungi.</title>
        <authorList>
            <person name="Reynolds N.K."/>
            <person name="Stajich J.E."/>
            <person name="Barry K."/>
            <person name="Grigoriev I.V."/>
            <person name="Crous P."/>
            <person name="Smith M.E."/>
        </authorList>
    </citation>
    <scope>NUCLEOTIDE SEQUENCE</scope>
    <source>
        <strain evidence="2">RSA 567</strain>
    </source>
</reference>